<name>A0A1P8YT85_AHEBV</name>
<keyword evidence="3" id="KW-1185">Reference proteome</keyword>
<dbReference type="GeneID" id="30999665"/>
<dbReference type="EMBL" id="KY405008">
    <property type="protein sequence ID" value="AQA27296.1"/>
    <property type="molecule type" value="Genomic_DNA"/>
</dbReference>
<dbReference type="KEGG" id="vg:30999665"/>
<reference evidence="2" key="1">
    <citation type="submission" date="2016-12" db="EMBL/GenBank/DDBJ databases">
        <title>Identification of bacilladnaviruses in Amphibola crenata and benthic sediments in New Zealand.</title>
        <authorList>
            <person name="Varsani A."/>
            <person name="Kraberger S."/>
            <person name="Dayaram A."/>
            <person name="Goldstien S."/>
            <person name="Kazlauskas D."/>
            <person name="Krupovic M."/>
        </authorList>
    </citation>
    <scope>NUCLEOTIDE SEQUENCE [LARGE SCALE GENOMIC DNA]</scope>
    <source>
        <strain evidence="2">AHEaBavV1</strain>
    </source>
</reference>
<organism evidence="2">
    <name type="scientific">Avon-Heathcote Estuary associated kieseladnavirus</name>
    <name type="common">AHEaBV</name>
    <name type="synonym">Avon-Heathcote Estuary associated bacilladnavirus</name>
    <dbReference type="NCBI Taxonomy" id="3052270"/>
    <lineage>
        <taxon>Viruses</taxon>
        <taxon>Monodnaviria</taxon>
        <taxon>Shotokuvirae</taxon>
        <taxon>Cressdnaviricota</taxon>
        <taxon>Arfiviricetes</taxon>
        <taxon>Baphyvirales</taxon>
        <taxon>Bacilladnaviridae</taxon>
        <taxon>Kieseladnavirus</taxon>
    </lineage>
</organism>
<feature type="region of interest" description="Disordered" evidence="1">
    <location>
        <begin position="1"/>
        <end position="54"/>
    </location>
</feature>
<dbReference type="RefSeq" id="YP_009345095.1">
    <property type="nucleotide sequence ID" value="NC_033744.1"/>
</dbReference>
<evidence type="ECO:0000313" key="2">
    <source>
        <dbReference type="EMBL" id="AQA27296.1"/>
    </source>
</evidence>
<proteinExistence type="predicted"/>
<dbReference type="Proteomes" id="UP000214340">
    <property type="component" value="Segment"/>
</dbReference>
<feature type="compositionally biased region" description="Basic and acidic residues" evidence="1">
    <location>
        <begin position="21"/>
        <end position="31"/>
    </location>
</feature>
<sequence>MRRTRSRSWTPGTPPRKKSERCHVVSRDPARRLPWSRNRTDARPSQAKPVSKKPTATALMRIPTVQAVKKEYHTALTVKQQDKRRESKFKQALRETKRVKDSIMRGIEYTAHVAGEVSKVVEPLALGGSAAQPEMAEFLLPAAGIADVVKRKAAIIEKTAKAAQGDRDAYKSLTDTGKYQKMMLEAKNRPKVNLIEYVPRAEDLQIEMID</sequence>
<accession>A0A1P8YT85</accession>
<evidence type="ECO:0000256" key="1">
    <source>
        <dbReference type="SAM" id="MobiDB-lite"/>
    </source>
</evidence>
<evidence type="ECO:0000313" key="3">
    <source>
        <dbReference type="Proteomes" id="UP000214340"/>
    </source>
</evidence>
<protein>
    <submittedName>
        <fullName evidence="2">P2</fullName>
    </submittedName>
</protein>